<proteinExistence type="predicted"/>
<feature type="compositionally biased region" description="Basic and acidic residues" evidence="7">
    <location>
        <begin position="1"/>
        <end position="15"/>
    </location>
</feature>
<dbReference type="GO" id="GO:0005524">
    <property type="term" value="F:ATP binding"/>
    <property type="evidence" value="ECO:0007669"/>
    <property type="project" value="UniProtKB-UniRule"/>
</dbReference>
<dbReference type="RefSeq" id="WP_129350816.1">
    <property type="nucleotide sequence ID" value="NZ_CP012670.1"/>
</dbReference>
<dbReference type="PROSITE" id="PS00108">
    <property type="entry name" value="PROTEIN_KINASE_ST"/>
    <property type="match status" value="1"/>
</dbReference>
<dbReference type="InterPro" id="IPR008271">
    <property type="entry name" value="Ser/Thr_kinase_AS"/>
</dbReference>
<dbReference type="CDD" id="cd14014">
    <property type="entry name" value="STKc_PknB_like"/>
    <property type="match status" value="1"/>
</dbReference>
<dbReference type="Gene3D" id="1.10.510.10">
    <property type="entry name" value="Transferase(Phosphotransferase) domain 1"/>
    <property type="match status" value="2"/>
</dbReference>
<keyword evidence="6" id="KW-0175">Coiled coil</keyword>
<evidence type="ECO:0000256" key="5">
    <source>
        <dbReference type="PROSITE-ProRule" id="PRU10141"/>
    </source>
</evidence>
<reference evidence="10 11" key="1">
    <citation type="submission" date="2015-09" db="EMBL/GenBank/DDBJ databases">
        <title>Sorangium comparison.</title>
        <authorList>
            <person name="Zaburannyi N."/>
            <person name="Bunk B."/>
            <person name="Overmann J."/>
            <person name="Mueller R."/>
        </authorList>
    </citation>
    <scope>NUCLEOTIDE SEQUENCE [LARGE SCALE GENOMIC DNA]</scope>
    <source>
        <strain evidence="10 11">So ceGT47</strain>
    </source>
</reference>
<evidence type="ECO:0000256" key="3">
    <source>
        <dbReference type="ARBA" id="ARBA00022777"/>
    </source>
</evidence>
<name>A0A4P2Q578_SORCE</name>
<protein>
    <recommendedName>
        <fullName evidence="9">Protein kinase domain-containing protein</fullName>
    </recommendedName>
</protein>
<evidence type="ECO:0000256" key="1">
    <source>
        <dbReference type="ARBA" id="ARBA00022679"/>
    </source>
</evidence>
<organism evidence="10 11">
    <name type="scientific">Sorangium cellulosum</name>
    <name type="common">Polyangium cellulosum</name>
    <dbReference type="NCBI Taxonomy" id="56"/>
    <lineage>
        <taxon>Bacteria</taxon>
        <taxon>Pseudomonadati</taxon>
        <taxon>Myxococcota</taxon>
        <taxon>Polyangia</taxon>
        <taxon>Polyangiales</taxon>
        <taxon>Polyangiaceae</taxon>
        <taxon>Sorangium</taxon>
    </lineage>
</organism>
<dbReference type="PROSITE" id="PS50011">
    <property type="entry name" value="PROTEIN_KINASE_DOM"/>
    <property type="match status" value="1"/>
</dbReference>
<keyword evidence="8" id="KW-0472">Membrane</keyword>
<keyword evidence="3" id="KW-0418">Kinase</keyword>
<dbReference type="PROSITE" id="PS00107">
    <property type="entry name" value="PROTEIN_KINASE_ATP"/>
    <property type="match status" value="1"/>
</dbReference>
<feature type="domain" description="Protein kinase" evidence="9">
    <location>
        <begin position="24"/>
        <end position="416"/>
    </location>
</feature>
<dbReference type="AlphaFoldDB" id="A0A4P2Q578"/>
<evidence type="ECO:0000256" key="4">
    <source>
        <dbReference type="ARBA" id="ARBA00022840"/>
    </source>
</evidence>
<evidence type="ECO:0000259" key="9">
    <source>
        <dbReference type="PROSITE" id="PS50011"/>
    </source>
</evidence>
<feature type="coiled-coil region" evidence="6">
    <location>
        <begin position="561"/>
        <end position="683"/>
    </location>
</feature>
<keyword evidence="8" id="KW-0812">Transmembrane</keyword>
<evidence type="ECO:0000256" key="8">
    <source>
        <dbReference type="SAM" id="Phobius"/>
    </source>
</evidence>
<dbReference type="EMBL" id="CP012670">
    <property type="protein sequence ID" value="AUX24567.1"/>
    <property type="molecule type" value="Genomic_DNA"/>
</dbReference>
<evidence type="ECO:0000256" key="6">
    <source>
        <dbReference type="SAM" id="Coils"/>
    </source>
</evidence>
<feature type="region of interest" description="Disordered" evidence="7">
    <location>
        <begin position="1"/>
        <end position="20"/>
    </location>
</feature>
<keyword evidence="8" id="KW-1133">Transmembrane helix</keyword>
<feature type="binding site" evidence="5">
    <location>
        <position position="53"/>
    </location>
    <ligand>
        <name>ATP</name>
        <dbReference type="ChEBI" id="CHEBI:30616"/>
    </ligand>
</feature>
<dbReference type="InterPro" id="IPR011009">
    <property type="entry name" value="Kinase-like_dom_sf"/>
</dbReference>
<dbReference type="Gene3D" id="3.30.200.20">
    <property type="entry name" value="Phosphorylase Kinase, domain 1"/>
    <property type="match status" value="1"/>
</dbReference>
<dbReference type="InterPro" id="IPR000719">
    <property type="entry name" value="Prot_kinase_dom"/>
</dbReference>
<dbReference type="SUPFAM" id="SSF56112">
    <property type="entry name" value="Protein kinase-like (PK-like)"/>
    <property type="match status" value="1"/>
</dbReference>
<dbReference type="Pfam" id="PF00069">
    <property type="entry name" value="Pkinase"/>
    <property type="match status" value="1"/>
</dbReference>
<evidence type="ECO:0000313" key="10">
    <source>
        <dbReference type="EMBL" id="AUX24567.1"/>
    </source>
</evidence>
<dbReference type="GO" id="GO:0004674">
    <property type="term" value="F:protein serine/threonine kinase activity"/>
    <property type="evidence" value="ECO:0007669"/>
    <property type="project" value="TreeGrafter"/>
</dbReference>
<feature type="region of interest" description="Disordered" evidence="7">
    <location>
        <begin position="691"/>
        <end position="742"/>
    </location>
</feature>
<feature type="transmembrane region" description="Helical" evidence="8">
    <location>
        <begin position="483"/>
        <end position="503"/>
    </location>
</feature>
<evidence type="ECO:0000256" key="2">
    <source>
        <dbReference type="ARBA" id="ARBA00022741"/>
    </source>
</evidence>
<keyword evidence="4 5" id="KW-0067">ATP-binding</keyword>
<sequence>MEMRPALERAEDEPGRSPGALRGWIIEGEIGRGGMGRVFRARHQKTRARAAIKVLLGDYARRPDVVARFRQEAIAVNIINHPGIVRVFDSGELEDGSPYIVMEYLDGRGLRDWVQAVPAADRPRQVVRLGYQIASAMAAAHASKVVHRDLKPENILVIDDELAPGGSRVKILDFGIAKVLWGGLPEVLELDGSGPLAPALAARTELSAQPVATVAAAPVLATEGEAAEEEALRSVPAVSAARPAVVHATVEAPLERPSPSSWVEAPLERPSPSSWVEAPLERPSPSSWVEAPLERPAASSPRGLAEPAPASEGAGQPTMPFTQEGVWGLGTRSYMAPEQERHSGSVDVKADVYSLGVILVELLEGRTPDAPGGAWPPPMSAGTPPDLVALVHRVLSFEPEARPHMAEVAAALHRLGRAKREFDEALSRWVRGGRAPKLLPRGKALHELTAWSRDIDDLSALERGFLEAASAAEARRERFTRMLLALGVVVLLGMVATTTVFWVHATRARRTAEAAERAARDHSRLEAAANASAQEALQKMSEAQRATAAALALAMKASDDAKSANSEREAMTEAKRLAEQAELRARRAAGVAAAAKADADARYAESKSALEREIAALSVERDHLLRELGRAEEDRERTLAILGAREHELRTARQELRGESMRAHRLEQKLGETLAQIDELEAQRDACAARLSTAPPSPGAPVDGSMGPVWRDELPPPPIELPADPGPPPPPFPPLRRGRRLF</sequence>
<accession>A0A4P2Q578</accession>
<gene>
    <name evidence="10" type="ORF">SOCEGT47_051050</name>
</gene>
<keyword evidence="2 5" id="KW-0547">Nucleotide-binding</keyword>
<dbReference type="PANTHER" id="PTHR43289:SF6">
    <property type="entry name" value="SERINE_THREONINE-PROTEIN KINASE NEKL-3"/>
    <property type="match status" value="1"/>
</dbReference>
<feature type="compositionally biased region" description="Pro residues" evidence="7">
    <location>
        <begin position="715"/>
        <end position="734"/>
    </location>
</feature>
<dbReference type="Proteomes" id="UP000295781">
    <property type="component" value="Chromosome"/>
</dbReference>
<dbReference type="PANTHER" id="PTHR43289">
    <property type="entry name" value="MITOGEN-ACTIVATED PROTEIN KINASE KINASE KINASE 20-RELATED"/>
    <property type="match status" value="1"/>
</dbReference>
<evidence type="ECO:0000313" key="11">
    <source>
        <dbReference type="Proteomes" id="UP000295781"/>
    </source>
</evidence>
<dbReference type="SMART" id="SM00220">
    <property type="entry name" value="S_TKc"/>
    <property type="match status" value="1"/>
</dbReference>
<evidence type="ECO:0000256" key="7">
    <source>
        <dbReference type="SAM" id="MobiDB-lite"/>
    </source>
</evidence>
<dbReference type="OrthoDB" id="5488481at2"/>
<feature type="region of interest" description="Disordered" evidence="7">
    <location>
        <begin position="252"/>
        <end position="320"/>
    </location>
</feature>
<keyword evidence="1" id="KW-0808">Transferase</keyword>
<dbReference type="InterPro" id="IPR017441">
    <property type="entry name" value="Protein_kinase_ATP_BS"/>
</dbReference>